<evidence type="ECO:0000256" key="3">
    <source>
        <dbReference type="PROSITE-ProRule" id="PRU00339"/>
    </source>
</evidence>
<proteinExistence type="predicted"/>
<organism evidence="6 7">
    <name type="scientific">Candidatus Auribacter fodinae</name>
    <dbReference type="NCBI Taxonomy" id="2093366"/>
    <lineage>
        <taxon>Bacteria</taxon>
        <taxon>Pseudomonadati</taxon>
        <taxon>Candidatus Auribacterota</taxon>
        <taxon>Candidatus Auribacteria</taxon>
        <taxon>Candidatus Auribacterales</taxon>
        <taxon>Candidatus Auribacteraceae</taxon>
        <taxon>Candidatus Auribacter</taxon>
    </lineage>
</organism>
<reference evidence="6 7" key="1">
    <citation type="journal article" date="2017" name="ISME J.">
        <title>Energy and carbon metabolisms in a deep terrestrial subsurface fluid microbial community.</title>
        <authorList>
            <person name="Momper L."/>
            <person name="Jungbluth S.P."/>
            <person name="Lee M.D."/>
            <person name="Amend J.P."/>
        </authorList>
    </citation>
    <scope>NUCLEOTIDE SEQUENCE [LARGE SCALE GENOMIC DNA]</scope>
    <source>
        <strain evidence="6">SURF_26</strain>
    </source>
</reference>
<dbReference type="InterPro" id="IPR019734">
    <property type="entry name" value="TPR_rpt"/>
</dbReference>
<dbReference type="SUPFAM" id="SSF48452">
    <property type="entry name" value="TPR-like"/>
    <property type="match status" value="1"/>
</dbReference>
<dbReference type="SMART" id="SM00028">
    <property type="entry name" value="TPR"/>
    <property type="match status" value="5"/>
</dbReference>
<feature type="repeat" description="TPR" evidence="3">
    <location>
        <begin position="522"/>
        <end position="555"/>
    </location>
</feature>
<name>A0A3A4QZZ3_9BACT</name>
<gene>
    <name evidence="6" type="ORF">C4541_09400</name>
</gene>
<keyword evidence="1" id="KW-0677">Repeat</keyword>
<feature type="transmembrane region" description="Helical" evidence="4">
    <location>
        <begin position="348"/>
        <end position="370"/>
    </location>
</feature>
<keyword evidence="4" id="KW-0812">Transmembrane</keyword>
<dbReference type="Proteomes" id="UP000266426">
    <property type="component" value="Unassembled WGS sequence"/>
</dbReference>
<feature type="transmembrane region" description="Helical" evidence="4">
    <location>
        <begin position="148"/>
        <end position="166"/>
    </location>
</feature>
<dbReference type="PANTHER" id="PTHR44227:SF3">
    <property type="entry name" value="PROTEIN O-MANNOSYL-TRANSFERASE TMTC4"/>
    <property type="match status" value="1"/>
</dbReference>
<dbReference type="Gene3D" id="1.25.40.10">
    <property type="entry name" value="Tetratricopeptide repeat domain"/>
    <property type="match status" value="1"/>
</dbReference>
<dbReference type="Pfam" id="PF13432">
    <property type="entry name" value="TPR_16"/>
    <property type="match status" value="1"/>
</dbReference>
<keyword evidence="2 3" id="KW-0802">TPR repeat</keyword>
<feature type="transmembrane region" description="Helical" evidence="4">
    <location>
        <begin position="73"/>
        <end position="89"/>
    </location>
</feature>
<dbReference type="Pfam" id="PF13231">
    <property type="entry name" value="PMT_2"/>
    <property type="match status" value="1"/>
</dbReference>
<feature type="repeat" description="TPR" evidence="3">
    <location>
        <begin position="454"/>
        <end position="487"/>
    </location>
</feature>
<dbReference type="PROSITE" id="PS50293">
    <property type="entry name" value="TPR_REGION"/>
    <property type="match status" value="1"/>
</dbReference>
<accession>A0A3A4QZZ3</accession>
<evidence type="ECO:0000256" key="2">
    <source>
        <dbReference type="ARBA" id="ARBA00022803"/>
    </source>
</evidence>
<dbReference type="PANTHER" id="PTHR44227">
    <property type="match status" value="1"/>
</dbReference>
<feature type="transmembrane region" description="Helical" evidence="4">
    <location>
        <begin position="172"/>
        <end position="205"/>
    </location>
</feature>
<dbReference type="PROSITE" id="PS50005">
    <property type="entry name" value="TPR"/>
    <property type="match status" value="2"/>
</dbReference>
<evidence type="ECO:0000259" key="5">
    <source>
        <dbReference type="Pfam" id="PF13231"/>
    </source>
</evidence>
<evidence type="ECO:0000256" key="1">
    <source>
        <dbReference type="ARBA" id="ARBA00022737"/>
    </source>
</evidence>
<dbReference type="InterPro" id="IPR011990">
    <property type="entry name" value="TPR-like_helical_dom_sf"/>
</dbReference>
<keyword evidence="4" id="KW-1133">Transmembrane helix</keyword>
<evidence type="ECO:0000313" key="6">
    <source>
        <dbReference type="EMBL" id="RJP57943.1"/>
    </source>
</evidence>
<evidence type="ECO:0000313" key="7">
    <source>
        <dbReference type="Proteomes" id="UP000266426"/>
    </source>
</evidence>
<feature type="transmembrane region" description="Helical" evidence="4">
    <location>
        <begin position="254"/>
        <end position="274"/>
    </location>
</feature>
<dbReference type="EMBL" id="QZJZ01000073">
    <property type="protein sequence ID" value="RJP57943.1"/>
    <property type="molecule type" value="Genomic_DNA"/>
</dbReference>
<feature type="transmembrane region" description="Helical" evidence="4">
    <location>
        <begin position="320"/>
        <end position="343"/>
    </location>
</feature>
<dbReference type="InterPro" id="IPR052346">
    <property type="entry name" value="O-mannosyl-transferase_TMTC"/>
</dbReference>
<comment type="caution">
    <text evidence="6">The sequence shown here is derived from an EMBL/GenBank/DDBJ whole genome shotgun (WGS) entry which is preliminary data.</text>
</comment>
<keyword evidence="4" id="KW-0472">Membrane</keyword>
<feature type="transmembrane region" description="Helical" evidence="4">
    <location>
        <begin position="376"/>
        <end position="396"/>
    </location>
</feature>
<feature type="transmembrane region" description="Helical" evidence="4">
    <location>
        <begin position="217"/>
        <end position="234"/>
    </location>
</feature>
<protein>
    <submittedName>
        <fullName evidence="6">Tetratricopeptide repeat protein</fullName>
    </submittedName>
</protein>
<dbReference type="AlphaFoldDB" id="A0A3A4QZZ3"/>
<feature type="transmembrane region" description="Helical" evidence="4">
    <location>
        <begin position="294"/>
        <end position="314"/>
    </location>
</feature>
<sequence length="606" mass="68702">MLNNSSQWKTLLALLLITGACVLAYANMMNNDFVWDDVVFIKKSYFIRDFSNIRDVFKVDFWQASYRSYSAKFYRPFIIASFIIDYAIWGMNPFGFHLANLLMHIGVTIAVWRLARFFINRTASLAAAVLFAVHPIHTESVTFICGRTDVMAALFMFWSVAAYLKSVQGKRIVFVCASAVLYAGALLCKEASVIAVPLIAVMYYGKHRPGIQRIKKIVPDIIPFFVVTVLYVVLRHWVLSGPVKLAHASPGGTLLGTMLTMPSIILTYIGKLFVPVRMSIDYAPEVVESVLSPVFWFPMILLTVLFCGGVRLLYKREGLAGASILLFFIGIAPVTNIISTGVFMADRFLYISSAGFCFLAGMLVQGGFVSMKIPQVKKYCIVCMALIAVLMTMLTIRRNSDWRTEERLWLKTAQTTPASFRAHGSIAQMLLDQGRYELALKEARIANMLRPQDYRVLGNLAVIHMKMGDYTKAVEYFQRALEYEPRDFRTYANLHLLHDALGEPERALDAVNTAIHYNQRQKDLYYMKAEFLARQDKPEEAVKAYNDCLRLYPDDIQSLESAGDILMERLNNSKQAARYYQKALEIDHGNARIGHKLKKAIANREQ</sequence>
<dbReference type="Pfam" id="PF13181">
    <property type="entry name" value="TPR_8"/>
    <property type="match status" value="1"/>
</dbReference>
<dbReference type="InterPro" id="IPR038731">
    <property type="entry name" value="RgtA/B/C-like"/>
</dbReference>
<feature type="domain" description="Glycosyltransferase RgtA/B/C/D-like" evidence="5">
    <location>
        <begin position="86"/>
        <end position="221"/>
    </location>
</feature>
<dbReference type="Pfam" id="PF00515">
    <property type="entry name" value="TPR_1"/>
    <property type="match status" value="1"/>
</dbReference>
<feature type="transmembrane region" description="Helical" evidence="4">
    <location>
        <begin position="118"/>
        <end position="136"/>
    </location>
</feature>
<evidence type="ECO:0000256" key="4">
    <source>
        <dbReference type="SAM" id="Phobius"/>
    </source>
</evidence>